<dbReference type="SUPFAM" id="SSF51306">
    <property type="entry name" value="LexA/Signal peptidase"/>
    <property type="match status" value="1"/>
</dbReference>
<dbReference type="Pfam" id="PF10502">
    <property type="entry name" value="Peptidase_S26"/>
    <property type="match status" value="1"/>
</dbReference>
<comment type="caution">
    <text evidence="2">The sequence shown here is derived from an EMBL/GenBank/DDBJ whole genome shotgun (WGS) entry which is preliminary data.</text>
</comment>
<dbReference type="InterPro" id="IPR036286">
    <property type="entry name" value="LexA/Signal_pep-like_sf"/>
</dbReference>
<sequence length="186" mass="20203">MSPRSITLLAMLAGAALVATPVVTGHAPRFIWNASPSVPIGLYEIAPADAVDVGDLVAVLPPDDLAAFLAARGYLPRGVPLIKRVLALPGSEVCRRGLTIIAYDHAYGDARPRDRFGRDLPQWQGCRTIADGEIFLMNWDAPDSLDGRYFGALPASTVIGRVLPLYTDEYGDGRFRWRFTDPALEP</sequence>
<protein>
    <submittedName>
        <fullName evidence="2">Conjugative transfer signal peptidase TraF</fullName>
    </submittedName>
</protein>
<accession>A0ABV2MW22</accession>
<dbReference type="Gene3D" id="2.10.109.10">
    <property type="entry name" value="Umud Fragment, subunit A"/>
    <property type="match status" value="1"/>
</dbReference>
<evidence type="ECO:0000259" key="1">
    <source>
        <dbReference type="Pfam" id="PF10502"/>
    </source>
</evidence>
<name>A0ABV2MW22_9HYPH</name>
<evidence type="ECO:0000313" key="2">
    <source>
        <dbReference type="EMBL" id="MET3791015.1"/>
    </source>
</evidence>
<dbReference type="Proteomes" id="UP001549076">
    <property type="component" value="Unassembled WGS sequence"/>
</dbReference>
<reference evidence="2 3" key="1">
    <citation type="submission" date="2024-06" db="EMBL/GenBank/DDBJ databases">
        <title>Genomic Encyclopedia of Type Strains, Phase IV (KMG-IV): sequencing the most valuable type-strain genomes for metagenomic binning, comparative biology and taxonomic classification.</title>
        <authorList>
            <person name="Goeker M."/>
        </authorList>
    </citation>
    <scope>NUCLEOTIDE SEQUENCE [LARGE SCALE GENOMIC DNA]</scope>
    <source>
        <strain evidence="2 3">DSM 27865</strain>
    </source>
</reference>
<feature type="domain" description="Peptidase S26" evidence="1">
    <location>
        <begin position="6"/>
        <end position="163"/>
    </location>
</feature>
<proteinExistence type="predicted"/>
<keyword evidence="3" id="KW-1185">Reference proteome</keyword>
<organism evidence="2 3">
    <name type="scientific">Aquamicrobium terrae</name>
    <dbReference type="NCBI Taxonomy" id="1324945"/>
    <lineage>
        <taxon>Bacteria</taxon>
        <taxon>Pseudomonadati</taxon>
        <taxon>Pseudomonadota</taxon>
        <taxon>Alphaproteobacteria</taxon>
        <taxon>Hyphomicrobiales</taxon>
        <taxon>Phyllobacteriaceae</taxon>
        <taxon>Aquamicrobium</taxon>
    </lineage>
</organism>
<dbReference type="RefSeq" id="WP_354193271.1">
    <property type="nucleotide sequence ID" value="NZ_JBEPML010000003.1"/>
</dbReference>
<evidence type="ECO:0000313" key="3">
    <source>
        <dbReference type="Proteomes" id="UP001549076"/>
    </source>
</evidence>
<dbReference type="EMBL" id="JBEPML010000003">
    <property type="protein sequence ID" value="MET3791015.1"/>
    <property type="molecule type" value="Genomic_DNA"/>
</dbReference>
<gene>
    <name evidence="2" type="ORF">ABID37_001218</name>
</gene>
<dbReference type="InterPro" id="IPR019533">
    <property type="entry name" value="Peptidase_S26"/>
</dbReference>